<dbReference type="Gene3D" id="3.40.50.300">
    <property type="entry name" value="P-loop containing nucleotide triphosphate hydrolases"/>
    <property type="match status" value="1"/>
</dbReference>
<evidence type="ECO:0000256" key="2">
    <source>
        <dbReference type="ARBA" id="ARBA00022840"/>
    </source>
</evidence>
<evidence type="ECO:0000313" key="4">
    <source>
        <dbReference type="EMBL" id="HIS63868.1"/>
    </source>
</evidence>
<dbReference type="Proteomes" id="UP000886741">
    <property type="component" value="Unassembled WGS sequence"/>
</dbReference>
<dbReference type="InterPro" id="IPR015854">
    <property type="entry name" value="ABC_transpr_LolD-like"/>
</dbReference>
<gene>
    <name evidence="4" type="ORF">IAA83_00675</name>
</gene>
<dbReference type="InterPro" id="IPR027417">
    <property type="entry name" value="P-loop_NTPase"/>
</dbReference>
<dbReference type="AlphaFoldDB" id="A0A9D1F7L8"/>
<comment type="caution">
    <text evidence="4">The sequence shown here is derived from an EMBL/GenBank/DDBJ whole genome shotgun (WGS) entry which is preliminary data.</text>
</comment>
<accession>A0A9D1F7L8</accession>
<dbReference type="GO" id="GO:0005886">
    <property type="term" value="C:plasma membrane"/>
    <property type="evidence" value="ECO:0007669"/>
    <property type="project" value="TreeGrafter"/>
</dbReference>
<name>A0A9D1F7L8_9FIRM</name>
<reference evidence="4" key="1">
    <citation type="submission" date="2020-10" db="EMBL/GenBank/DDBJ databases">
        <authorList>
            <person name="Gilroy R."/>
        </authorList>
    </citation>
    <scope>NUCLEOTIDE SEQUENCE</scope>
    <source>
        <strain evidence="4">ChiBcec16-1751</strain>
    </source>
</reference>
<keyword evidence="2 4" id="KW-0067">ATP-binding</keyword>
<feature type="domain" description="ABC transporter" evidence="3">
    <location>
        <begin position="4"/>
        <end position="243"/>
    </location>
</feature>
<dbReference type="PROSITE" id="PS50893">
    <property type="entry name" value="ABC_TRANSPORTER_2"/>
    <property type="match status" value="1"/>
</dbReference>
<dbReference type="GO" id="GO:0005524">
    <property type="term" value="F:ATP binding"/>
    <property type="evidence" value="ECO:0007669"/>
    <property type="project" value="UniProtKB-KW"/>
</dbReference>
<keyword evidence="1" id="KW-0547">Nucleotide-binding</keyword>
<reference evidence="4" key="2">
    <citation type="journal article" date="2021" name="PeerJ">
        <title>Extensive microbial diversity within the chicken gut microbiome revealed by metagenomics and culture.</title>
        <authorList>
            <person name="Gilroy R."/>
            <person name="Ravi A."/>
            <person name="Getino M."/>
            <person name="Pursley I."/>
            <person name="Horton D.L."/>
            <person name="Alikhan N.F."/>
            <person name="Baker D."/>
            <person name="Gharbi K."/>
            <person name="Hall N."/>
            <person name="Watson M."/>
            <person name="Adriaenssens E.M."/>
            <person name="Foster-Nyarko E."/>
            <person name="Jarju S."/>
            <person name="Secka A."/>
            <person name="Antonio M."/>
            <person name="Oren A."/>
            <person name="Chaudhuri R.R."/>
            <person name="La Ragione R."/>
            <person name="Hildebrand F."/>
            <person name="Pallen M.J."/>
        </authorList>
    </citation>
    <scope>NUCLEOTIDE SEQUENCE</scope>
    <source>
        <strain evidence="4">ChiBcec16-1751</strain>
    </source>
</reference>
<dbReference type="PANTHER" id="PTHR24220">
    <property type="entry name" value="IMPORT ATP-BINDING PROTEIN"/>
    <property type="match status" value="1"/>
</dbReference>
<dbReference type="GO" id="GO:0022857">
    <property type="term" value="F:transmembrane transporter activity"/>
    <property type="evidence" value="ECO:0007669"/>
    <property type="project" value="TreeGrafter"/>
</dbReference>
<dbReference type="SUPFAM" id="SSF52540">
    <property type="entry name" value="P-loop containing nucleoside triphosphate hydrolases"/>
    <property type="match status" value="1"/>
</dbReference>
<organism evidence="4 5">
    <name type="scientific">Candidatus Avoscillospira avistercoris</name>
    <dbReference type="NCBI Taxonomy" id="2840707"/>
    <lineage>
        <taxon>Bacteria</taxon>
        <taxon>Bacillati</taxon>
        <taxon>Bacillota</taxon>
        <taxon>Clostridia</taxon>
        <taxon>Eubacteriales</taxon>
        <taxon>Oscillospiraceae</taxon>
        <taxon>Oscillospiraceae incertae sedis</taxon>
        <taxon>Candidatus Avoscillospira</taxon>
    </lineage>
</organism>
<proteinExistence type="predicted"/>
<dbReference type="EMBL" id="DVJJ01000016">
    <property type="protein sequence ID" value="HIS63868.1"/>
    <property type="molecule type" value="Genomic_DNA"/>
</dbReference>
<evidence type="ECO:0000313" key="5">
    <source>
        <dbReference type="Proteomes" id="UP000886741"/>
    </source>
</evidence>
<dbReference type="PANTHER" id="PTHR24220:SF470">
    <property type="entry name" value="CELL DIVISION ATP-BINDING PROTEIN FTSE"/>
    <property type="match status" value="1"/>
</dbReference>
<evidence type="ECO:0000256" key="1">
    <source>
        <dbReference type="ARBA" id="ARBA00022741"/>
    </source>
</evidence>
<protein>
    <submittedName>
        <fullName evidence="4">ATP-binding cassette domain-containing protein</fullName>
    </submittedName>
</protein>
<dbReference type="Pfam" id="PF00005">
    <property type="entry name" value="ABC_tran"/>
    <property type="match status" value="1"/>
</dbReference>
<dbReference type="InterPro" id="IPR003593">
    <property type="entry name" value="AAA+_ATPase"/>
</dbReference>
<dbReference type="InterPro" id="IPR003439">
    <property type="entry name" value="ABC_transporter-like_ATP-bd"/>
</dbReference>
<dbReference type="GO" id="GO:0016887">
    <property type="term" value="F:ATP hydrolysis activity"/>
    <property type="evidence" value="ECO:0007669"/>
    <property type="project" value="InterPro"/>
</dbReference>
<sequence>MPQIRLDSVSKYFMQEGRKNYAIRQVDLTIEQGEFIFVTGSSGAGKSTLLKLITGELRPDQGKAYVNNMDVVRLARWGLLRRRNYFGYVPQLPQLIRRRTIGQNLEQVIMANRRRLDGTVEERVQKALAMVGLRDVIDRYPVELSQGQCRQVELARAIITSPPILVLDELTANLDEDAIWDSFHLLEELNHRGTTVIMATHAKMFVNMMRKRVITLVDGSIFGDVPKGRYGDVLSNRDDGTAARG</sequence>
<dbReference type="SMART" id="SM00382">
    <property type="entry name" value="AAA"/>
    <property type="match status" value="1"/>
</dbReference>
<evidence type="ECO:0000259" key="3">
    <source>
        <dbReference type="PROSITE" id="PS50893"/>
    </source>
</evidence>